<evidence type="ECO:0000256" key="1">
    <source>
        <dbReference type="ARBA" id="ARBA00004167"/>
    </source>
</evidence>
<evidence type="ECO:0000256" key="6">
    <source>
        <dbReference type="SAM" id="Phobius"/>
    </source>
</evidence>
<reference evidence="8" key="1">
    <citation type="submission" date="2016-02" db="EMBL/GenBank/DDBJ databases">
        <title>Draft genome sequence of Microdochium bolleyi, a fungal endophyte of beachgrass.</title>
        <authorList>
            <consortium name="DOE Joint Genome Institute"/>
            <person name="David A.S."/>
            <person name="May G."/>
            <person name="Haridas S."/>
            <person name="Lim J."/>
            <person name="Wang M."/>
            <person name="Labutti K."/>
            <person name="Lipzen A."/>
            <person name="Barry K."/>
            <person name="Grigoriev I.V."/>
        </authorList>
    </citation>
    <scope>NUCLEOTIDE SEQUENCE [LARGE SCALE GENOMIC DNA]</scope>
    <source>
        <strain evidence="8">J235TASD1</strain>
    </source>
</reference>
<feature type="compositionally biased region" description="Polar residues" evidence="5">
    <location>
        <begin position="67"/>
        <end position="87"/>
    </location>
</feature>
<keyword evidence="3 6" id="KW-1133">Transmembrane helix</keyword>
<dbReference type="EMBL" id="KQ964262">
    <property type="protein sequence ID" value="KXJ87519.1"/>
    <property type="molecule type" value="Genomic_DNA"/>
</dbReference>
<evidence type="ECO:0008006" key="9">
    <source>
        <dbReference type="Google" id="ProtNLM"/>
    </source>
</evidence>
<evidence type="ECO:0000313" key="8">
    <source>
        <dbReference type="Proteomes" id="UP000070501"/>
    </source>
</evidence>
<dbReference type="InterPro" id="IPR051694">
    <property type="entry name" value="Immunoregulatory_rcpt-like"/>
</dbReference>
<feature type="region of interest" description="Disordered" evidence="5">
    <location>
        <begin position="514"/>
        <end position="539"/>
    </location>
</feature>
<name>A0A136IRZ0_9PEZI</name>
<sequence length="715" mass="75723">MPSIGLPATRTLFLILSSTTSLGGRFAVLDITSTPYYGKRPPRRTRVAIMRVSWAVLLACPVSALHSSSSGNDDGQARTSPQQQQSVARREQASNPGADIFIRRWHPATVKLGNQLIVDGGSVSRRFNGSHSANGVNVTLSIPLDSSWTNSSLVMTEISRTLLPSNNAPVLWSDEENKAVYFYGGDSIGRNASYTGSKQLFKLRGETAGGATQAAWSTSEPANAANFSELYNPARSSYATCNGMGFSLGGYVNGGTDDRFSGSQGFPLPGLVTYEFATRTWANQSLVEAFDAHLHGYYPAGGSAVCLPTLGKRGMVMFLGGRAIARSGKAEIPVQFDKMTFYDIASGTWRTQSTTTGDGLPDHRRDACAAATRGRNGSYEVFLFGGRPATGESNQAHADMWVLTIPGFRWFKATGPAAQLGEGRAFTSCAAVGRQLVVVGGVKEQSNKQWTEAQVDPWTQGVGVFDMQELGWRDGYKHDLEAYDSPQVVKEWYSGGGVANWDDGGMQEFFAEAAASPAPAPAPGSGTTSPAGGSSSGGLSKGATIGVAVGVSILGLIVIAVLAWCCIRRRRRNASQRPSELAGDSGHGAMTNSHYTLAPSSTYVGSSSPSPGLAGRTTSPLSKSELAANDQNGLPQDQHHQNHGQYFQQGAGQASPQMQEYYGGQNQVGGGVQYPQPQQGPAELPGQEPPMQPYEVSAHPSSAPGGAYPVHELRS</sequence>
<evidence type="ECO:0000256" key="5">
    <source>
        <dbReference type="SAM" id="MobiDB-lite"/>
    </source>
</evidence>
<feature type="region of interest" description="Disordered" evidence="5">
    <location>
        <begin position="661"/>
        <end position="715"/>
    </location>
</feature>
<dbReference type="GO" id="GO:0016020">
    <property type="term" value="C:membrane"/>
    <property type="evidence" value="ECO:0007669"/>
    <property type="project" value="UniProtKB-SubCell"/>
</dbReference>
<dbReference type="Proteomes" id="UP000070501">
    <property type="component" value="Unassembled WGS sequence"/>
</dbReference>
<dbReference type="SUPFAM" id="SSF117281">
    <property type="entry name" value="Kelch motif"/>
    <property type="match status" value="1"/>
</dbReference>
<feature type="region of interest" description="Disordered" evidence="5">
    <location>
        <begin position="67"/>
        <end position="93"/>
    </location>
</feature>
<feature type="compositionally biased region" description="Low complexity" evidence="5">
    <location>
        <begin position="599"/>
        <end position="611"/>
    </location>
</feature>
<gene>
    <name evidence="7" type="ORF">Micbo1qcDRAFT_236385</name>
</gene>
<dbReference type="PANTHER" id="PTHR15549">
    <property type="entry name" value="PAIRED IMMUNOGLOBULIN-LIKE TYPE 2 RECEPTOR"/>
    <property type="match status" value="1"/>
</dbReference>
<accession>A0A136IRZ0</accession>
<dbReference type="GO" id="GO:0071944">
    <property type="term" value="C:cell periphery"/>
    <property type="evidence" value="ECO:0007669"/>
    <property type="project" value="UniProtKB-ARBA"/>
</dbReference>
<comment type="subcellular location">
    <subcellularLocation>
        <location evidence="1">Membrane</location>
        <topology evidence="1">Single-pass membrane protein</topology>
    </subcellularLocation>
</comment>
<feature type="transmembrane region" description="Helical" evidence="6">
    <location>
        <begin position="545"/>
        <end position="567"/>
    </location>
</feature>
<feature type="region of interest" description="Disordered" evidence="5">
    <location>
        <begin position="574"/>
        <end position="620"/>
    </location>
</feature>
<dbReference type="STRING" id="196109.A0A136IRZ0"/>
<dbReference type="AlphaFoldDB" id="A0A136IRZ0"/>
<organism evidence="7 8">
    <name type="scientific">Microdochium bolleyi</name>
    <dbReference type="NCBI Taxonomy" id="196109"/>
    <lineage>
        <taxon>Eukaryota</taxon>
        <taxon>Fungi</taxon>
        <taxon>Dikarya</taxon>
        <taxon>Ascomycota</taxon>
        <taxon>Pezizomycotina</taxon>
        <taxon>Sordariomycetes</taxon>
        <taxon>Xylariomycetidae</taxon>
        <taxon>Xylariales</taxon>
        <taxon>Microdochiaceae</taxon>
        <taxon>Microdochium</taxon>
    </lineage>
</organism>
<dbReference type="OrthoDB" id="540004at2759"/>
<keyword evidence="2 6" id="KW-0812">Transmembrane</keyword>
<feature type="compositionally biased region" description="Low complexity" evidence="5">
    <location>
        <begin position="514"/>
        <end position="533"/>
    </location>
</feature>
<dbReference type="PANTHER" id="PTHR15549:SF26">
    <property type="entry name" value="AXIAL BUDDING PATTERN PROTEIN 2-RELATED"/>
    <property type="match status" value="1"/>
</dbReference>
<proteinExistence type="predicted"/>
<dbReference type="InterPro" id="IPR015915">
    <property type="entry name" value="Kelch-typ_b-propeller"/>
</dbReference>
<evidence type="ECO:0000256" key="2">
    <source>
        <dbReference type="ARBA" id="ARBA00022692"/>
    </source>
</evidence>
<keyword evidence="8" id="KW-1185">Reference proteome</keyword>
<evidence type="ECO:0000313" key="7">
    <source>
        <dbReference type="EMBL" id="KXJ87519.1"/>
    </source>
</evidence>
<keyword evidence="4 6" id="KW-0472">Membrane</keyword>
<evidence type="ECO:0000256" key="4">
    <source>
        <dbReference type="ARBA" id="ARBA00023136"/>
    </source>
</evidence>
<protein>
    <recommendedName>
        <fullName evidence="9">Kelch repeat protein</fullName>
    </recommendedName>
</protein>
<dbReference type="InParanoid" id="A0A136IRZ0"/>
<dbReference type="Gene3D" id="2.120.10.80">
    <property type="entry name" value="Kelch-type beta propeller"/>
    <property type="match status" value="1"/>
</dbReference>
<evidence type="ECO:0000256" key="3">
    <source>
        <dbReference type="ARBA" id="ARBA00022989"/>
    </source>
</evidence>